<dbReference type="EMBL" id="JBHTJO010000001">
    <property type="protein sequence ID" value="MFD0986048.1"/>
    <property type="molecule type" value="Genomic_DNA"/>
</dbReference>
<proteinExistence type="predicted"/>
<organism evidence="1 2">
    <name type="scientific">Methyloligella solikamskensis</name>
    <dbReference type="NCBI Taxonomy" id="1177756"/>
    <lineage>
        <taxon>Bacteria</taxon>
        <taxon>Pseudomonadati</taxon>
        <taxon>Pseudomonadota</taxon>
        <taxon>Alphaproteobacteria</taxon>
        <taxon>Hyphomicrobiales</taxon>
        <taxon>Hyphomicrobiaceae</taxon>
        <taxon>Methyloligella</taxon>
    </lineage>
</organism>
<sequence>MSDSGALALAAIVGQLSPDLGDADKQALAKLLDGNTSFPSKKAEKIAVTAKAIKCHTSNIDLTAHDCTLTFGGKDTTLKGRAAHELLATLAEEGVEPDPGAGNVWYALANLDCEIDVAQVKDKAGGGVTCTFNSAN</sequence>
<evidence type="ECO:0000313" key="2">
    <source>
        <dbReference type="Proteomes" id="UP001597102"/>
    </source>
</evidence>
<protein>
    <submittedName>
        <fullName evidence="1">Uncharacterized protein</fullName>
    </submittedName>
</protein>
<keyword evidence="2" id="KW-1185">Reference proteome</keyword>
<dbReference type="Proteomes" id="UP001597102">
    <property type="component" value="Unassembled WGS sequence"/>
</dbReference>
<accession>A0ABW3J6K1</accession>
<name>A0ABW3J6K1_9HYPH</name>
<reference evidence="2" key="1">
    <citation type="journal article" date="2019" name="Int. J. Syst. Evol. Microbiol.">
        <title>The Global Catalogue of Microorganisms (GCM) 10K type strain sequencing project: providing services to taxonomists for standard genome sequencing and annotation.</title>
        <authorList>
            <consortium name="The Broad Institute Genomics Platform"/>
            <consortium name="The Broad Institute Genome Sequencing Center for Infectious Disease"/>
            <person name="Wu L."/>
            <person name="Ma J."/>
        </authorList>
    </citation>
    <scope>NUCLEOTIDE SEQUENCE [LARGE SCALE GENOMIC DNA]</scope>
    <source>
        <strain evidence="2">CCUG 61697</strain>
    </source>
</reference>
<evidence type="ECO:0000313" key="1">
    <source>
        <dbReference type="EMBL" id="MFD0986048.1"/>
    </source>
</evidence>
<dbReference type="RefSeq" id="WP_379085445.1">
    <property type="nucleotide sequence ID" value="NZ_JBHTJO010000001.1"/>
</dbReference>
<gene>
    <name evidence="1" type="ORF">ACFQ2F_02925</name>
</gene>
<comment type="caution">
    <text evidence="1">The sequence shown here is derived from an EMBL/GenBank/DDBJ whole genome shotgun (WGS) entry which is preliminary data.</text>
</comment>